<dbReference type="OrthoDB" id="5393404at2759"/>
<keyword evidence="4" id="KW-1185">Reference proteome</keyword>
<keyword evidence="2" id="KW-0812">Transmembrane</keyword>
<comment type="caution">
    <text evidence="3">The sequence shown here is derived from an EMBL/GenBank/DDBJ whole genome shotgun (WGS) entry which is preliminary data.</text>
</comment>
<evidence type="ECO:0000313" key="4">
    <source>
        <dbReference type="Proteomes" id="UP000034841"/>
    </source>
</evidence>
<feature type="compositionally biased region" description="Polar residues" evidence="1">
    <location>
        <begin position="363"/>
        <end position="380"/>
    </location>
</feature>
<sequence length="497" mass="55061">MSSSLELLAGKAHSLLARTLPARAAARILTDEELNPLGPLMISREMRRQESDQNLQNYNPGEGTIDPKNINQVAMFIFFGFLGACLVVGIIWFFFWAKNGGFTYHDNDWEDYVSTVLRRKGPNGTVLSNATKSTDLGGGSIYHDYYGDNRTEMTENTGLSGSTISGITAGASDLPARQERKRKIEKRKREKKAAKERAMNAGEDTVLMEQEAEAEAFANLRQYRSERPARVGGMNRQADGSEWEGSTIPTESAVSASLLDNQQPTPTNSPQKKKAPGIRKVYSTADRNRRTEEENLKAETRALHRQNRAAALRGGASDVSASTDAGDSTTTTSTASEGLRRSYTYQRSGAPRSKSKRRPRSEMAQTQISSISEESRTTPASPGPASSHWVPPSEISSSGPTSSTISGTTAQTDSSTGTKSYYHPIPELRATRAPQPDPAPPTREPSRRRRESRDESSRRRTSQSRPRTQEEERAAREERRKSRGYRRTRQSDYDDVD</sequence>
<feature type="region of interest" description="Disordered" evidence="1">
    <location>
        <begin position="228"/>
        <end position="247"/>
    </location>
</feature>
<feature type="compositionally biased region" description="Low complexity" evidence="1">
    <location>
        <begin position="391"/>
        <end position="409"/>
    </location>
</feature>
<protein>
    <recommendedName>
        <fullName evidence="5">Endosomal SPRY domain protein</fullName>
    </recommendedName>
</protein>
<reference evidence="3 4" key="1">
    <citation type="submission" date="2015-04" db="EMBL/GenBank/DDBJ databases">
        <title>Genome sequence of Ceratocystis platani, a major pathogen of plane trees.</title>
        <authorList>
            <person name="Belbahri L."/>
        </authorList>
    </citation>
    <scope>NUCLEOTIDE SEQUENCE [LARGE SCALE GENOMIC DNA]</scope>
    <source>
        <strain evidence="3 4">CFO</strain>
    </source>
</reference>
<feature type="compositionally biased region" description="Basic and acidic residues" evidence="1">
    <location>
        <begin position="286"/>
        <end position="296"/>
    </location>
</feature>
<dbReference type="AlphaFoldDB" id="A0A0F8CXM3"/>
<keyword evidence="2" id="KW-1133">Transmembrane helix</keyword>
<feature type="compositionally biased region" description="Basic residues" evidence="1">
    <location>
        <begin position="179"/>
        <end position="192"/>
    </location>
</feature>
<dbReference type="Proteomes" id="UP000034841">
    <property type="component" value="Unassembled WGS sequence"/>
</dbReference>
<feature type="region of interest" description="Disordered" evidence="1">
    <location>
        <begin position="308"/>
        <end position="497"/>
    </location>
</feature>
<accession>A0A0F8CXM3</accession>
<evidence type="ECO:0000313" key="3">
    <source>
        <dbReference type="EMBL" id="KKF95407.1"/>
    </source>
</evidence>
<name>A0A0F8CXM3_CERFI</name>
<feature type="region of interest" description="Disordered" evidence="1">
    <location>
        <begin position="260"/>
        <end position="296"/>
    </location>
</feature>
<organism evidence="3 4">
    <name type="scientific">Ceratocystis fimbriata f. sp. platani</name>
    <dbReference type="NCBI Taxonomy" id="88771"/>
    <lineage>
        <taxon>Eukaryota</taxon>
        <taxon>Fungi</taxon>
        <taxon>Dikarya</taxon>
        <taxon>Ascomycota</taxon>
        <taxon>Pezizomycotina</taxon>
        <taxon>Sordariomycetes</taxon>
        <taxon>Hypocreomycetidae</taxon>
        <taxon>Microascales</taxon>
        <taxon>Ceratocystidaceae</taxon>
        <taxon>Ceratocystis</taxon>
    </lineage>
</organism>
<keyword evidence="2" id="KW-0472">Membrane</keyword>
<evidence type="ECO:0008006" key="5">
    <source>
        <dbReference type="Google" id="ProtNLM"/>
    </source>
</evidence>
<feature type="region of interest" description="Disordered" evidence="1">
    <location>
        <begin position="158"/>
        <end position="199"/>
    </location>
</feature>
<feature type="compositionally biased region" description="Polar residues" evidence="1">
    <location>
        <begin position="410"/>
        <end position="419"/>
    </location>
</feature>
<feature type="compositionally biased region" description="Basic and acidic residues" evidence="1">
    <location>
        <begin position="467"/>
        <end position="480"/>
    </location>
</feature>
<gene>
    <name evidence="3" type="ORF">CFO_g2229</name>
</gene>
<feature type="compositionally biased region" description="Low complexity" evidence="1">
    <location>
        <begin position="314"/>
        <end position="336"/>
    </location>
</feature>
<dbReference type="EMBL" id="LBBL01000097">
    <property type="protein sequence ID" value="KKF95407.1"/>
    <property type="molecule type" value="Genomic_DNA"/>
</dbReference>
<evidence type="ECO:0000256" key="1">
    <source>
        <dbReference type="SAM" id="MobiDB-lite"/>
    </source>
</evidence>
<feature type="transmembrane region" description="Helical" evidence="2">
    <location>
        <begin position="73"/>
        <end position="97"/>
    </location>
</feature>
<proteinExistence type="predicted"/>
<evidence type="ECO:0000256" key="2">
    <source>
        <dbReference type="SAM" id="Phobius"/>
    </source>
</evidence>
<feature type="compositionally biased region" description="Polar residues" evidence="1">
    <location>
        <begin position="260"/>
        <end position="270"/>
    </location>
</feature>